<sequence length="141" mass="15061">MTIGWGVLVASACVIGMFLPPEEWNFEPRLVPHSSATGYLVFSLVVIGRAAAALALVWIGLRARAVANGPRLWAARQRLAAWACGAAVILCLITLYTATTSWVSLTAVAHEVALIAIVIHSSLALVTLTATRRAPTRPTFR</sequence>
<gene>
    <name evidence="2" type="ORF">GCM10010468_04980</name>
</gene>
<keyword evidence="1" id="KW-1133">Transmembrane helix</keyword>
<organism evidence="2 3">
    <name type="scientific">Actinocorallia longicatena</name>
    <dbReference type="NCBI Taxonomy" id="111803"/>
    <lineage>
        <taxon>Bacteria</taxon>
        <taxon>Bacillati</taxon>
        <taxon>Actinomycetota</taxon>
        <taxon>Actinomycetes</taxon>
        <taxon>Streptosporangiales</taxon>
        <taxon>Thermomonosporaceae</taxon>
        <taxon>Actinocorallia</taxon>
    </lineage>
</organism>
<feature type="transmembrane region" description="Helical" evidence="1">
    <location>
        <begin position="112"/>
        <end position="131"/>
    </location>
</feature>
<evidence type="ECO:0000313" key="3">
    <source>
        <dbReference type="Proteomes" id="UP001501237"/>
    </source>
</evidence>
<keyword evidence="1" id="KW-0472">Membrane</keyword>
<name>A0ABP6PXD2_9ACTN</name>
<feature type="transmembrane region" description="Helical" evidence="1">
    <location>
        <begin position="79"/>
        <end position="100"/>
    </location>
</feature>
<evidence type="ECO:0000313" key="2">
    <source>
        <dbReference type="EMBL" id="GAA3194986.1"/>
    </source>
</evidence>
<comment type="caution">
    <text evidence="2">The sequence shown here is derived from an EMBL/GenBank/DDBJ whole genome shotgun (WGS) entry which is preliminary data.</text>
</comment>
<feature type="transmembrane region" description="Helical" evidence="1">
    <location>
        <begin position="40"/>
        <end position="59"/>
    </location>
</feature>
<protein>
    <submittedName>
        <fullName evidence="2">Uncharacterized protein</fullName>
    </submittedName>
</protein>
<evidence type="ECO:0000256" key="1">
    <source>
        <dbReference type="SAM" id="Phobius"/>
    </source>
</evidence>
<keyword evidence="3" id="KW-1185">Reference proteome</keyword>
<reference evidence="3" key="1">
    <citation type="journal article" date="2019" name="Int. J. Syst. Evol. Microbiol.">
        <title>The Global Catalogue of Microorganisms (GCM) 10K type strain sequencing project: providing services to taxonomists for standard genome sequencing and annotation.</title>
        <authorList>
            <consortium name="The Broad Institute Genomics Platform"/>
            <consortium name="The Broad Institute Genome Sequencing Center for Infectious Disease"/>
            <person name="Wu L."/>
            <person name="Ma J."/>
        </authorList>
    </citation>
    <scope>NUCLEOTIDE SEQUENCE [LARGE SCALE GENOMIC DNA]</scope>
    <source>
        <strain evidence="3">JCM 9377</strain>
    </source>
</reference>
<dbReference type="RefSeq" id="WP_344821795.1">
    <property type="nucleotide sequence ID" value="NZ_BAAAUV010000001.1"/>
</dbReference>
<accession>A0ABP6PXD2</accession>
<dbReference type="Proteomes" id="UP001501237">
    <property type="component" value="Unassembled WGS sequence"/>
</dbReference>
<dbReference type="EMBL" id="BAAAUV010000001">
    <property type="protein sequence ID" value="GAA3194986.1"/>
    <property type="molecule type" value="Genomic_DNA"/>
</dbReference>
<keyword evidence="1" id="KW-0812">Transmembrane</keyword>
<proteinExistence type="predicted"/>